<keyword evidence="1" id="KW-1185">Reference proteome</keyword>
<evidence type="ECO:0000313" key="2">
    <source>
        <dbReference type="WBParaSite" id="ALUE_0001153501-mRNA-1"/>
    </source>
</evidence>
<organism evidence="1 2">
    <name type="scientific">Ascaris lumbricoides</name>
    <name type="common">Giant roundworm</name>
    <dbReference type="NCBI Taxonomy" id="6252"/>
    <lineage>
        <taxon>Eukaryota</taxon>
        <taxon>Metazoa</taxon>
        <taxon>Ecdysozoa</taxon>
        <taxon>Nematoda</taxon>
        <taxon>Chromadorea</taxon>
        <taxon>Rhabditida</taxon>
        <taxon>Spirurina</taxon>
        <taxon>Ascaridomorpha</taxon>
        <taxon>Ascaridoidea</taxon>
        <taxon>Ascarididae</taxon>
        <taxon>Ascaris</taxon>
    </lineage>
</organism>
<dbReference type="WBParaSite" id="ALUE_0001153501-mRNA-1">
    <property type="protein sequence ID" value="ALUE_0001153501-mRNA-1"/>
    <property type="gene ID" value="ALUE_0001153501"/>
</dbReference>
<proteinExistence type="predicted"/>
<accession>A0A0M3I468</accession>
<reference evidence="2" key="1">
    <citation type="submission" date="2017-02" db="UniProtKB">
        <authorList>
            <consortium name="WormBaseParasite"/>
        </authorList>
    </citation>
    <scope>IDENTIFICATION</scope>
</reference>
<evidence type="ECO:0000313" key="1">
    <source>
        <dbReference type="Proteomes" id="UP000036681"/>
    </source>
</evidence>
<dbReference type="Proteomes" id="UP000036681">
    <property type="component" value="Unplaced"/>
</dbReference>
<protein>
    <submittedName>
        <fullName evidence="2">Phlebovirus_G2 domain-containing protein</fullName>
    </submittedName>
</protein>
<dbReference type="AlphaFoldDB" id="A0A0M3I468"/>
<name>A0A0M3I468_ASCLU</name>
<sequence>MTIISAISSGLVINTRKGAQCYHSLHFCAKHSQPCSGGSKKCPNFQYKCATFFNLPIHIIILDFSSMKVLKALFPGSPMTSGRAFQLFLSSEATLPRLSTFV</sequence>